<keyword evidence="5 8" id="KW-0012">Acyltransferase</keyword>
<dbReference type="InterPro" id="IPR002123">
    <property type="entry name" value="Plipid/glycerol_acylTrfase"/>
</dbReference>
<dbReference type="SMART" id="SM00563">
    <property type="entry name" value="PlsC"/>
    <property type="match status" value="1"/>
</dbReference>
<dbReference type="Pfam" id="PF01553">
    <property type="entry name" value="Acyltransferase"/>
    <property type="match status" value="1"/>
</dbReference>
<keyword evidence="6" id="KW-1133">Transmembrane helix</keyword>
<comment type="caution">
    <text evidence="8">The sequence shown here is derived from an EMBL/GenBank/DDBJ whole genome shotgun (WGS) entry which is preliminary data.</text>
</comment>
<dbReference type="Proteomes" id="UP001155483">
    <property type="component" value="Unassembled WGS sequence"/>
</dbReference>
<evidence type="ECO:0000256" key="6">
    <source>
        <dbReference type="SAM" id="Phobius"/>
    </source>
</evidence>
<feature type="transmembrane region" description="Helical" evidence="6">
    <location>
        <begin position="12"/>
        <end position="33"/>
    </location>
</feature>
<feature type="transmembrane region" description="Helical" evidence="6">
    <location>
        <begin position="45"/>
        <end position="63"/>
    </location>
</feature>
<keyword evidence="6" id="KW-0812">Transmembrane</keyword>
<feature type="domain" description="Phospholipid/glycerol acyltransferase" evidence="7">
    <location>
        <begin position="79"/>
        <end position="193"/>
    </location>
</feature>
<dbReference type="RefSeq" id="WP_279298574.1">
    <property type="nucleotide sequence ID" value="NZ_JAOTIF010000018.1"/>
</dbReference>
<protein>
    <submittedName>
        <fullName evidence="8">1-acyl-sn-glycerol-3-phosphate acyltransferase</fullName>
    </submittedName>
</protein>
<evidence type="ECO:0000256" key="4">
    <source>
        <dbReference type="ARBA" id="ARBA00023098"/>
    </source>
</evidence>
<sequence length="259" mass="29994">MKLLIKPLQILYTLYALLLFVVIMLLVFPFVIIASFFGRIKGGNAIYRICVLWADIWFPLVFIRHKNIFEQKPRQHQSYIFVANHISYLDAALIVKTFRHPLRALGKVELSKVPIFGYIYKKAIVTVDRSSAANRSRSVHILKSVLRKEISILVFPEGTFNETEHPLKHFYDGAFRIAIETGTPIKPVLLLDSYDRMHYKSLFTFNPGRSRSVFLEEVPTKGLHIKDTKHLKEKVFSLMEAKLIEYKASWIKTGKIPSE</sequence>
<keyword evidence="3" id="KW-0808">Transferase</keyword>
<evidence type="ECO:0000256" key="3">
    <source>
        <dbReference type="ARBA" id="ARBA00022679"/>
    </source>
</evidence>
<evidence type="ECO:0000259" key="7">
    <source>
        <dbReference type="SMART" id="SM00563"/>
    </source>
</evidence>
<evidence type="ECO:0000256" key="2">
    <source>
        <dbReference type="ARBA" id="ARBA00022516"/>
    </source>
</evidence>
<evidence type="ECO:0000256" key="5">
    <source>
        <dbReference type="ARBA" id="ARBA00023315"/>
    </source>
</evidence>
<keyword evidence="2" id="KW-0444">Lipid biosynthesis</keyword>
<dbReference type="PANTHER" id="PTHR10434">
    <property type="entry name" value="1-ACYL-SN-GLYCEROL-3-PHOSPHATE ACYLTRANSFERASE"/>
    <property type="match status" value="1"/>
</dbReference>
<reference evidence="8" key="2">
    <citation type="submission" date="2023-04" db="EMBL/GenBank/DDBJ databases">
        <title>Paracnuella aquatica gen. nov., sp. nov., a member of the family Chitinophagaceae isolated from a hot spring.</title>
        <authorList>
            <person name="Wang C."/>
        </authorList>
    </citation>
    <scope>NUCLEOTIDE SEQUENCE</scope>
    <source>
        <strain evidence="8">LB-8</strain>
    </source>
</reference>
<accession>A0A9X3B8R8</accession>
<name>A0A9X3B8R8_9BACT</name>
<dbReference type="EMBL" id="JAOTIF010000018">
    <property type="protein sequence ID" value="MCU7551135.1"/>
    <property type="molecule type" value="Genomic_DNA"/>
</dbReference>
<dbReference type="GO" id="GO:0003841">
    <property type="term" value="F:1-acylglycerol-3-phosphate O-acyltransferase activity"/>
    <property type="evidence" value="ECO:0007669"/>
    <property type="project" value="TreeGrafter"/>
</dbReference>
<keyword evidence="6" id="KW-0472">Membrane</keyword>
<dbReference type="PANTHER" id="PTHR10434:SF64">
    <property type="entry name" value="1-ACYL-SN-GLYCEROL-3-PHOSPHATE ACYLTRANSFERASE-RELATED"/>
    <property type="match status" value="1"/>
</dbReference>
<proteinExistence type="predicted"/>
<dbReference type="GO" id="GO:0006654">
    <property type="term" value="P:phosphatidic acid biosynthetic process"/>
    <property type="evidence" value="ECO:0007669"/>
    <property type="project" value="TreeGrafter"/>
</dbReference>
<evidence type="ECO:0000313" key="9">
    <source>
        <dbReference type="Proteomes" id="UP001155483"/>
    </source>
</evidence>
<evidence type="ECO:0000313" key="8">
    <source>
        <dbReference type="EMBL" id="MCU7551135.1"/>
    </source>
</evidence>
<dbReference type="AlphaFoldDB" id="A0A9X3B8R8"/>
<dbReference type="SUPFAM" id="SSF69593">
    <property type="entry name" value="Glycerol-3-phosphate (1)-acyltransferase"/>
    <property type="match status" value="1"/>
</dbReference>
<reference evidence="8" key="1">
    <citation type="submission" date="2022-09" db="EMBL/GenBank/DDBJ databases">
        <authorList>
            <person name="Yuan C."/>
            <person name="Ke Z."/>
        </authorList>
    </citation>
    <scope>NUCLEOTIDE SEQUENCE</scope>
    <source>
        <strain evidence="8">LB-8</strain>
    </source>
</reference>
<comment type="pathway">
    <text evidence="1">Lipid metabolism.</text>
</comment>
<organism evidence="8 9">
    <name type="scientific">Paraflavisolibacter caeni</name>
    <dbReference type="NCBI Taxonomy" id="2982496"/>
    <lineage>
        <taxon>Bacteria</taxon>
        <taxon>Pseudomonadati</taxon>
        <taxon>Bacteroidota</taxon>
        <taxon>Chitinophagia</taxon>
        <taxon>Chitinophagales</taxon>
        <taxon>Chitinophagaceae</taxon>
        <taxon>Paraflavisolibacter</taxon>
    </lineage>
</organism>
<keyword evidence="9" id="KW-1185">Reference proteome</keyword>
<gene>
    <name evidence="8" type="ORF">OCK74_18590</name>
</gene>
<dbReference type="CDD" id="cd07989">
    <property type="entry name" value="LPLAT_AGPAT-like"/>
    <property type="match status" value="1"/>
</dbReference>
<keyword evidence="4" id="KW-0443">Lipid metabolism</keyword>
<evidence type="ECO:0000256" key="1">
    <source>
        <dbReference type="ARBA" id="ARBA00005189"/>
    </source>
</evidence>